<gene>
    <name evidence="1" type="ORF">CSC94_23860</name>
</gene>
<evidence type="ECO:0000313" key="2">
    <source>
        <dbReference type="Proteomes" id="UP000221168"/>
    </source>
</evidence>
<dbReference type="AlphaFoldDB" id="A0A2G1QG94"/>
<accession>A0A2G1QG94</accession>
<dbReference type="Proteomes" id="UP000221168">
    <property type="component" value="Unassembled WGS sequence"/>
</dbReference>
<comment type="caution">
    <text evidence="1">The sequence shown here is derived from an EMBL/GenBank/DDBJ whole genome shotgun (WGS) entry which is preliminary data.</text>
</comment>
<proteinExistence type="predicted"/>
<reference evidence="1 2" key="1">
    <citation type="submission" date="2017-10" db="EMBL/GenBank/DDBJ databases">
        <title>Sedimentibacterium mangrovi gen. nov., sp. nov., a novel member of family Phyllobacteriacea isolated from mangrove sediment.</title>
        <authorList>
            <person name="Liao H."/>
            <person name="Tian Y."/>
        </authorList>
    </citation>
    <scope>NUCLEOTIDE SEQUENCE [LARGE SCALE GENOMIC DNA]</scope>
    <source>
        <strain evidence="1 2">X9-2-2</strain>
    </source>
</reference>
<dbReference type="RefSeq" id="WP_099308852.1">
    <property type="nucleotide sequence ID" value="NZ_PDVP01000049.1"/>
</dbReference>
<name>A0A2G1QG94_9HYPH</name>
<dbReference type="EMBL" id="PDVP01000049">
    <property type="protein sequence ID" value="PHP64546.1"/>
    <property type="molecule type" value="Genomic_DNA"/>
</dbReference>
<protein>
    <submittedName>
        <fullName evidence="1">Uncharacterized protein</fullName>
    </submittedName>
</protein>
<keyword evidence="2" id="KW-1185">Reference proteome</keyword>
<evidence type="ECO:0000313" key="1">
    <source>
        <dbReference type="EMBL" id="PHP64546.1"/>
    </source>
</evidence>
<sequence length="82" mass="9575">MAKGWFFVLRNDKGTQPYRVGIENALEARLAVFKKCRDAEIVYAERMEETGIEADTIQIGHFLNRHRSRARICYRQEPANDC</sequence>
<organism evidence="1 2">
    <name type="scientific">Zhengella mangrovi</name>
    <dbReference type="NCBI Taxonomy" id="1982044"/>
    <lineage>
        <taxon>Bacteria</taxon>
        <taxon>Pseudomonadati</taxon>
        <taxon>Pseudomonadota</taxon>
        <taxon>Alphaproteobacteria</taxon>
        <taxon>Hyphomicrobiales</taxon>
        <taxon>Notoacmeibacteraceae</taxon>
        <taxon>Zhengella</taxon>
    </lineage>
</organism>